<name>A0A381RDA9_9ZZZZ</name>
<feature type="domain" description="FAD dependent oxidoreductase" evidence="2">
    <location>
        <begin position="8"/>
        <end position="390"/>
    </location>
</feature>
<evidence type="ECO:0000256" key="1">
    <source>
        <dbReference type="ARBA" id="ARBA00023002"/>
    </source>
</evidence>
<dbReference type="AlphaFoldDB" id="A0A381RDA9"/>
<dbReference type="InterPro" id="IPR006076">
    <property type="entry name" value="FAD-dep_OxRdtase"/>
</dbReference>
<dbReference type="GO" id="GO:0016491">
    <property type="term" value="F:oxidoreductase activity"/>
    <property type="evidence" value="ECO:0007669"/>
    <property type="project" value="UniProtKB-KW"/>
</dbReference>
<dbReference type="PANTHER" id="PTHR13847">
    <property type="entry name" value="SARCOSINE DEHYDROGENASE-RELATED"/>
    <property type="match status" value="1"/>
</dbReference>
<evidence type="ECO:0000259" key="2">
    <source>
        <dbReference type="Pfam" id="PF01266"/>
    </source>
</evidence>
<dbReference type="GO" id="GO:0032981">
    <property type="term" value="P:mitochondrial respiratory chain complex I assembly"/>
    <property type="evidence" value="ECO:0007669"/>
    <property type="project" value="TreeGrafter"/>
</dbReference>
<reference evidence="3" key="1">
    <citation type="submission" date="2018-05" db="EMBL/GenBank/DDBJ databases">
        <authorList>
            <person name="Lanie J.A."/>
            <person name="Ng W.-L."/>
            <person name="Kazmierczak K.M."/>
            <person name="Andrzejewski T.M."/>
            <person name="Davidsen T.M."/>
            <person name="Wayne K.J."/>
            <person name="Tettelin H."/>
            <person name="Glass J.I."/>
            <person name="Rusch D."/>
            <person name="Podicherti R."/>
            <person name="Tsui H.-C.T."/>
            <person name="Winkler M.E."/>
        </authorList>
    </citation>
    <scope>NUCLEOTIDE SEQUENCE</scope>
</reference>
<dbReference type="GO" id="GO:0005739">
    <property type="term" value="C:mitochondrion"/>
    <property type="evidence" value="ECO:0007669"/>
    <property type="project" value="GOC"/>
</dbReference>
<dbReference type="SUPFAM" id="SSF51905">
    <property type="entry name" value="FAD/NAD(P)-binding domain"/>
    <property type="match status" value="1"/>
</dbReference>
<accession>A0A381RDA9</accession>
<dbReference type="Gene3D" id="3.30.9.10">
    <property type="entry name" value="D-Amino Acid Oxidase, subunit A, domain 2"/>
    <property type="match status" value="1"/>
</dbReference>
<protein>
    <recommendedName>
        <fullName evidence="2">FAD dependent oxidoreductase domain-containing protein</fullName>
    </recommendedName>
</protein>
<gene>
    <name evidence="3" type="ORF">METZ01_LOCUS42606</name>
</gene>
<dbReference type="PANTHER" id="PTHR13847:SF287">
    <property type="entry name" value="FAD-DEPENDENT OXIDOREDUCTASE DOMAIN-CONTAINING PROTEIN 1"/>
    <property type="match status" value="1"/>
</dbReference>
<dbReference type="InterPro" id="IPR036188">
    <property type="entry name" value="FAD/NAD-bd_sf"/>
</dbReference>
<dbReference type="EMBL" id="UINC01001838">
    <property type="protein sequence ID" value="SUZ89752.1"/>
    <property type="molecule type" value="Genomic_DNA"/>
</dbReference>
<organism evidence="3">
    <name type="scientific">marine metagenome</name>
    <dbReference type="NCBI Taxonomy" id="408172"/>
    <lineage>
        <taxon>unclassified sequences</taxon>
        <taxon>metagenomes</taxon>
        <taxon>ecological metagenomes</taxon>
    </lineage>
</organism>
<sequence>MSEDESFDAIIIGAGVIGAAVAFELGKRGWSTLNVDKLPSSGYGSTSNSCAIVRAHYSTFDGVAMAYEGFSYWKDWPNYLEADDERGLALYHQCGTLLFMVEGGHHEKVRPMFDEIGVPYEVWDTDELSERFPFFEHGVHGEPSRPEDDRFWEEPEGEVMGVIFTPDSGYVSDPQLATHNLQRAAEAQGGVFRFNTEVVDVRQDGNRVAGITLADGTRVDTPVVVNVAGPHSFVINKMAGVYDSMNIKTKALRHEVHHVPSPPGIDYERDGIHTSDADLAIYIRPESGNNILIGSEDPACDPQVWVEDPDDYDDQVSDAQWNAQVLRLARRMPSLGVPPDKKGVVDLYDVSDDWIPIYDRTDLDGFYVAIGSSGNQFKNAPVAGHCMAELIDAVEGGHDHDADPVRVTGVYTGLEMDMGFYSRNREINENSSFSVNG</sequence>
<evidence type="ECO:0000313" key="3">
    <source>
        <dbReference type="EMBL" id="SUZ89752.1"/>
    </source>
</evidence>
<dbReference type="Gene3D" id="3.50.50.60">
    <property type="entry name" value="FAD/NAD(P)-binding domain"/>
    <property type="match status" value="1"/>
</dbReference>
<keyword evidence="1" id="KW-0560">Oxidoreductase</keyword>
<dbReference type="Pfam" id="PF01266">
    <property type="entry name" value="DAO"/>
    <property type="match status" value="1"/>
</dbReference>
<proteinExistence type="predicted"/>